<evidence type="ECO:0000259" key="1">
    <source>
        <dbReference type="Pfam" id="PF01609"/>
    </source>
</evidence>
<dbReference type="InterPro" id="IPR047647">
    <property type="entry name" value="ISAs1_transpos"/>
</dbReference>
<evidence type="ECO:0000313" key="9">
    <source>
        <dbReference type="Proteomes" id="UP000010366"/>
    </source>
</evidence>
<dbReference type="InterPro" id="IPR032806">
    <property type="entry name" value="YbfD_N"/>
</dbReference>
<feature type="domain" description="H repeat-associated protein N-terminal" evidence="2">
    <location>
        <begin position="31"/>
        <end position="117"/>
    </location>
</feature>
<dbReference type="InterPro" id="IPR002559">
    <property type="entry name" value="Transposase_11"/>
</dbReference>
<evidence type="ECO:0000313" key="4">
    <source>
        <dbReference type="EMBL" id="AFY93912.1"/>
    </source>
</evidence>
<dbReference type="KEGG" id="cmp:Cha6605_4591"/>
<dbReference type="RefSeq" id="WP_015159932.1">
    <property type="nucleotide sequence ID" value="NC_019697.1"/>
</dbReference>
<dbReference type="PANTHER" id="PTHR30298:SF0">
    <property type="entry name" value="PROTEIN YBFL-RELATED"/>
    <property type="match status" value="1"/>
</dbReference>
<organism evidence="3 9">
    <name type="scientific">Chamaesiphon minutus (strain ATCC 27169 / PCC 6605)</name>
    <dbReference type="NCBI Taxonomy" id="1173020"/>
    <lineage>
        <taxon>Bacteria</taxon>
        <taxon>Bacillati</taxon>
        <taxon>Cyanobacteriota</taxon>
        <taxon>Cyanophyceae</taxon>
        <taxon>Gomontiellales</taxon>
        <taxon>Chamaesiphonaceae</taxon>
        <taxon>Chamaesiphon</taxon>
    </lineage>
</organism>
<dbReference type="NCBIfam" id="NF033564">
    <property type="entry name" value="transpos_ISAs1"/>
    <property type="match status" value="1"/>
</dbReference>
<dbReference type="EMBL" id="CP003600">
    <property type="protein sequence ID" value="AFY93912.1"/>
    <property type="molecule type" value="Genomic_DNA"/>
</dbReference>
<evidence type="ECO:0000259" key="2">
    <source>
        <dbReference type="Pfam" id="PF13808"/>
    </source>
</evidence>
<gene>
    <name evidence="3" type="ORF">Cha6605_2747</name>
    <name evidence="4" type="ORF">Cha6605_2877</name>
    <name evidence="5" type="ORF">Cha6605_3431</name>
    <name evidence="6" type="ORF">Cha6605_3464</name>
    <name evidence="7" type="ORF">Cha6605_3482</name>
    <name evidence="8" type="ORF">Cha6605_4591</name>
</gene>
<feature type="domain" description="Transposase IS4-like" evidence="1">
    <location>
        <begin position="128"/>
        <end position="365"/>
    </location>
</feature>
<dbReference type="Pfam" id="PF01609">
    <property type="entry name" value="DDE_Tnp_1"/>
    <property type="match status" value="1"/>
</dbReference>
<name>K9UH83_CHAP6</name>
<dbReference type="InterPro" id="IPR051698">
    <property type="entry name" value="Transposase_11-like"/>
</dbReference>
<accession>K9UH83</accession>
<dbReference type="KEGG" id="cmp:Cha6605_2747"/>
<evidence type="ECO:0000313" key="6">
    <source>
        <dbReference type="EMBL" id="AFY94456.1"/>
    </source>
</evidence>
<dbReference type="PATRIC" id="fig|1173020.3.peg.3132"/>
<evidence type="ECO:0000313" key="7">
    <source>
        <dbReference type="EMBL" id="AFY94473.1"/>
    </source>
</evidence>
<dbReference type="AlphaFoldDB" id="K9UH83"/>
<dbReference type="Pfam" id="PF13808">
    <property type="entry name" value="DDE_Tnp_1_assoc"/>
    <property type="match status" value="1"/>
</dbReference>
<dbReference type="GO" id="GO:0004803">
    <property type="term" value="F:transposase activity"/>
    <property type="evidence" value="ECO:0007669"/>
    <property type="project" value="InterPro"/>
</dbReference>
<keyword evidence="9" id="KW-1185">Reference proteome</keyword>
<dbReference type="EMBL" id="CP003600">
    <property type="protein sequence ID" value="AFY95510.1"/>
    <property type="molecule type" value="Genomic_DNA"/>
</dbReference>
<evidence type="ECO:0000313" key="5">
    <source>
        <dbReference type="EMBL" id="AFY94425.1"/>
    </source>
</evidence>
<dbReference type="eggNOG" id="COG5433">
    <property type="taxonomic scope" value="Bacteria"/>
</dbReference>
<evidence type="ECO:0000313" key="3">
    <source>
        <dbReference type="EMBL" id="AFY93786.1"/>
    </source>
</evidence>
<dbReference type="EMBL" id="CP003600">
    <property type="protein sequence ID" value="AFY93786.1"/>
    <property type="molecule type" value="Genomic_DNA"/>
</dbReference>
<evidence type="ECO:0000313" key="8">
    <source>
        <dbReference type="EMBL" id="AFY95510.1"/>
    </source>
</evidence>
<dbReference type="EMBL" id="CP003600">
    <property type="protein sequence ID" value="AFY94473.1"/>
    <property type="molecule type" value="Genomic_DNA"/>
</dbReference>
<dbReference type="GO" id="GO:0003677">
    <property type="term" value="F:DNA binding"/>
    <property type="evidence" value="ECO:0007669"/>
    <property type="project" value="InterPro"/>
</dbReference>
<dbReference type="KEGG" id="cmp:Cha6605_3482"/>
<sequence>MPTQVEKKKQKTETVGATNLDSQEITKKFGQYFQDIKDPRTQRTRVHLLKDIITIAILAVIAGAKGWEDMEEYGVNKQEWLSTFLELPGGIPSADTFRRVFEKINPKELEQCFRLWVQSLIEQLGVEVVAIDGKTNRGSYDRASGVKALHMVSAWASEHRLVLGQTKVSAKSNEITAIPALLELLDIQGCIITIDAMGTQKSMATKITGANADYVLSLKDNHPTLHQQVKSWFETAQSQGFKGVDVSISQRVEKGHHRIENRKVYTVPVSQLPLLYQQDQWSGLQTVVMVVRKSQYWNKTTHEVQFYLTSLLSDANRIGSAIRQHWGIENSVHWTLDVTFDEDKSRIRSLHGPQNFAVLRRLALNALERETSFRRSIRQKSRRTAMNDRYMLAVLSAAVPTSHPSTSACQ</sequence>
<dbReference type="EMBL" id="CP003600">
    <property type="protein sequence ID" value="AFY94456.1"/>
    <property type="molecule type" value="Genomic_DNA"/>
</dbReference>
<dbReference type="KEGG" id="cmp:Cha6605_3464"/>
<dbReference type="HOGENOM" id="CLU_046404_0_1_3"/>
<protein>
    <submittedName>
        <fullName evidence="3">Transposase</fullName>
    </submittedName>
</protein>
<dbReference type="GO" id="GO:0006313">
    <property type="term" value="P:DNA transposition"/>
    <property type="evidence" value="ECO:0007669"/>
    <property type="project" value="InterPro"/>
</dbReference>
<dbReference type="PANTHER" id="PTHR30298">
    <property type="entry name" value="H REPEAT-ASSOCIATED PREDICTED TRANSPOSASE"/>
    <property type="match status" value="1"/>
</dbReference>
<proteinExistence type="predicted"/>
<dbReference type="EMBL" id="CP003600">
    <property type="protein sequence ID" value="AFY94425.1"/>
    <property type="molecule type" value="Genomic_DNA"/>
</dbReference>
<reference evidence="3 9" key="1">
    <citation type="submission" date="2012-05" db="EMBL/GenBank/DDBJ databases">
        <title>Finished chromosome of genome of Chamaesiphon sp. PCC 6605.</title>
        <authorList>
            <consortium name="US DOE Joint Genome Institute"/>
            <person name="Gugger M."/>
            <person name="Coursin T."/>
            <person name="Rippka R."/>
            <person name="Tandeau De Marsac N."/>
            <person name="Huntemann M."/>
            <person name="Wei C.-L."/>
            <person name="Han J."/>
            <person name="Detter J.C."/>
            <person name="Han C."/>
            <person name="Tapia R."/>
            <person name="Chen A."/>
            <person name="Kyrpides N."/>
            <person name="Mavromatis K."/>
            <person name="Markowitz V."/>
            <person name="Szeto E."/>
            <person name="Ivanova N."/>
            <person name="Pagani I."/>
            <person name="Pati A."/>
            <person name="Goodwin L."/>
            <person name="Nordberg H.P."/>
            <person name="Cantor M.N."/>
            <person name="Hua S.X."/>
            <person name="Woyke T."/>
            <person name="Kerfeld C.A."/>
        </authorList>
    </citation>
    <scope>NUCLEOTIDE SEQUENCE [LARGE SCALE GENOMIC DNA]</scope>
    <source>
        <strain evidence="9">ATCC 27169 / PCC 6605</strain>
        <strain evidence="3">PCC 6605</strain>
    </source>
</reference>
<dbReference type="KEGG" id="cmp:Cha6605_3431"/>
<dbReference type="Proteomes" id="UP000010366">
    <property type="component" value="Chromosome"/>
</dbReference>
<dbReference type="KEGG" id="cmp:Cha6605_2877"/>